<feature type="region of interest" description="Disordered" evidence="1">
    <location>
        <begin position="1"/>
        <end position="32"/>
    </location>
</feature>
<sequence>MLAHRVKRTSAVSRTVSGSGRQSTAGSDPGVLDESMGAFSFMAGRGRSKCYETGFNLDELMRPPVAPSRATAENARVTMPRPTDRPRSTGPTVTGALPTKAH</sequence>
<evidence type="ECO:0000256" key="1">
    <source>
        <dbReference type="SAM" id="MobiDB-lite"/>
    </source>
</evidence>
<dbReference type="Proteomes" id="UP000466554">
    <property type="component" value="Chromosome"/>
</dbReference>
<organism evidence="2 3">
    <name type="scientific">Mycolicibacterium parafortuitum</name>
    <name type="common">Mycobacterium parafortuitum</name>
    <dbReference type="NCBI Taxonomy" id="39692"/>
    <lineage>
        <taxon>Bacteria</taxon>
        <taxon>Bacillati</taxon>
        <taxon>Actinomycetota</taxon>
        <taxon>Actinomycetes</taxon>
        <taxon>Mycobacteriales</taxon>
        <taxon>Mycobacteriaceae</taxon>
        <taxon>Mycolicibacterium</taxon>
    </lineage>
</organism>
<protein>
    <submittedName>
        <fullName evidence="2">Uncharacterized protein</fullName>
    </submittedName>
</protein>
<dbReference type="EMBL" id="AP022598">
    <property type="protein sequence ID" value="BBY77807.1"/>
    <property type="molecule type" value="Genomic_DNA"/>
</dbReference>
<dbReference type="AlphaFoldDB" id="A0A7I7U976"/>
<feature type="compositionally biased region" description="Polar residues" evidence="1">
    <location>
        <begin position="10"/>
        <end position="26"/>
    </location>
</feature>
<evidence type="ECO:0000313" key="2">
    <source>
        <dbReference type="EMBL" id="BBY77807.1"/>
    </source>
</evidence>
<proteinExistence type="predicted"/>
<gene>
    <name evidence="2" type="ORF">MPRF_47060</name>
</gene>
<name>A0A7I7U976_MYCPF</name>
<feature type="region of interest" description="Disordered" evidence="1">
    <location>
        <begin position="61"/>
        <end position="102"/>
    </location>
</feature>
<accession>A0A7I7U976</accession>
<reference evidence="2 3" key="1">
    <citation type="journal article" date="2019" name="Emerg. Microbes Infect.">
        <title>Comprehensive subspecies identification of 175 nontuberculous mycobacteria species based on 7547 genomic profiles.</title>
        <authorList>
            <person name="Matsumoto Y."/>
            <person name="Kinjo T."/>
            <person name="Motooka D."/>
            <person name="Nabeya D."/>
            <person name="Jung N."/>
            <person name="Uechi K."/>
            <person name="Horii T."/>
            <person name="Iida T."/>
            <person name="Fujita J."/>
            <person name="Nakamura S."/>
        </authorList>
    </citation>
    <scope>NUCLEOTIDE SEQUENCE [LARGE SCALE GENOMIC DNA]</scope>
    <source>
        <strain evidence="2 3">JCM 6367</strain>
    </source>
</reference>
<evidence type="ECO:0000313" key="3">
    <source>
        <dbReference type="Proteomes" id="UP000466554"/>
    </source>
</evidence>